<dbReference type="Proteomes" id="UP000007304">
    <property type="component" value="Unassembled WGS sequence"/>
</dbReference>
<dbReference type="EMBL" id="JH226130">
    <property type="protein sequence ID" value="EHY52027.1"/>
    <property type="molecule type" value="Genomic_DNA"/>
</dbReference>
<protein>
    <submittedName>
        <fullName evidence="1">Uncharacterized protein</fullName>
    </submittedName>
</protein>
<organism evidence="1 2">
    <name type="scientific">Exophiala dermatitidis (strain ATCC 34100 / CBS 525.76 / NIH/UT8656)</name>
    <name type="common">Black yeast</name>
    <name type="synonym">Wangiella dermatitidis</name>
    <dbReference type="NCBI Taxonomy" id="858893"/>
    <lineage>
        <taxon>Eukaryota</taxon>
        <taxon>Fungi</taxon>
        <taxon>Dikarya</taxon>
        <taxon>Ascomycota</taxon>
        <taxon>Pezizomycotina</taxon>
        <taxon>Eurotiomycetes</taxon>
        <taxon>Chaetothyriomycetidae</taxon>
        <taxon>Chaetothyriales</taxon>
        <taxon>Herpotrichiellaceae</taxon>
        <taxon>Exophiala</taxon>
    </lineage>
</organism>
<keyword evidence="2" id="KW-1185">Reference proteome</keyword>
<accession>H6BME5</accession>
<dbReference type="VEuPathDB" id="FungiDB:HMPREF1120_00247"/>
<dbReference type="GeneID" id="20304886"/>
<dbReference type="AlphaFoldDB" id="H6BME5"/>
<dbReference type="InParanoid" id="H6BME5"/>
<dbReference type="RefSeq" id="XP_009152488.1">
    <property type="nucleotide sequence ID" value="XM_009154240.1"/>
</dbReference>
<gene>
    <name evidence="1" type="ORF">HMPREF1120_00247</name>
</gene>
<dbReference type="HOGENOM" id="CLU_1496211_0_0_1"/>
<reference evidence="1" key="1">
    <citation type="submission" date="2011-07" db="EMBL/GenBank/DDBJ databases">
        <title>The Genome Sequence of Exophiala (Wangiella) dermatitidis NIH/UT8656.</title>
        <authorList>
            <consortium name="The Broad Institute Genome Sequencing Platform"/>
            <person name="Cuomo C."/>
            <person name="Wang Z."/>
            <person name="Hunicke-Smith S."/>
            <person name="Szanislo P.J."/>
            <person name="Earl A."/>
            <person name="Young S.K."/>
            <person name="Zeng Q."/>
            <person name="Gargeya S."/>
            <person name="Fitzgerald M."/>
            <person name="Haas B."/>
            <person name="Abouelleil A."/>
            <person name="Alvarado L."/>
            <person name="Arachchi H.M."/>
            <person name="Berlin A."/>
            <person name="Brown A."/>
            <person name="Chapman S.B."/>
            <person name="Chen Z."/>
            <person name="Dunbar C."/>
            <person name="Freedman E."/>
            <person name="Gearin G."/>
            <person name="Gellesch M."/>
            <person name="Goldberg J."/>
            <person name="Griggs A."/>
            <person name="Gujja S."/>
            <person name="Heiman D."/>
            <person name="Howarth C."/>
            <person name="Larson L."/>
            <person name="Lui A."/>
            <person name="MacDonald P.J.P."/>
            <person name="Montmayeur A."/>
            <person name="Murphy C."/>
            <person name="Neiman D."/>
            <person name="Pearson M."/>
            <person name="Priest M."/>
            <person name="Roberts A."/>
            <person name="Saif S."/>
            <person name="Shea T."/>
            <person name="Shenoy N."/>
            <person name="Sisk P."/>
            <person name="Stolte C."/>
            <person name="Sykes S."/>
            <person name="Wortman J."/>
            <person name="Nusbaum C."/>
            <person name="Birren B."/>
        </authorList>
    </citation>
    <scope>NUCLEOTIDE SEQUENCE</scope>
    <source>
        <strain evidence="1">NIH/UT8656</strain>
    </source>
</reference>
<sequence>MCSQIARNGSISMIYSPERRAWARHLPLSCLFFPPDSCYFWSDALETSAITARDGQLVTCFRGCGPPTVFENPPWVSEMEMEREDCLCEHHLAKPFVSRVLSRMRKMYSFCRANLTQPWGPHRGYTAKVSNTISQSRVTDLLGKGKFLSRDGIFRRICSYAIQQGISGQRCQCRAAGTLF</sequence>
<evidence type="ECO:0000313" key="1">
    <source>
        <dbReference type="EMBL" id="EHY52027.1"/>
    </source>
</evidence>
<evidence type="ECO:0000313" key="2">
    <source>
        <dbReference type="Proteomes" id="UP000007304"/>
    </source>
</evidence>
<proteinExistence type="predicted"/>
<name>H6BME5_EXODN</name>